<name>A0A1F6CQZ7_HANXR</name>
<evidence type="ECO:0000256" key="1">
    <source>
        <dbReference type="SAM" id="Phobius"/>
    </source>
</evidence>
<feature type="transmembrane region" description="Helical" evidence="1">
    <location>
        <begin position="318"/>
        <end position="336"/>
    </location>
</feature>
<dbReference type="Gene3D" id="3.30.1490.300">
    <property type="match status" value="1"/>
</dbReference>
<dbReference type="AlphaFoldDB" id="A0A1F6CQZ7"/>
<sequence>MARFRRNSRRGGRSRRNGVVAVAFDGRSVRVAVRGREGAESVRGLVRPIADPSDEGTVRTIAEVLQEVGTPGGRYLLSFPRRETLVRPLRLPSEDDEEVREMVALQAPLTVPYPQDELVYDFYAKDRRDGYTEVDIVVAPHNAVERYLGLLRRAGVRVDGIAFGPMALLAGYRALGSGDFEKGDWVYVDADRASVELGILSEGRLLFSRSLFLPAEQGDVPQEVRRMVLACRREGMEVEPCGVLLSGVPDRLPEMADRLKEALGIPVQVCAPPSMPETPDVSCSEVYGLALCGDGLGVDLMPEGERAVRRREFFRRQALTTVGLVILLLGLLWGFGEKKLWDRERYLRRLTAEASEIAPQVKALWDLRNTLNVLQQQRDPDASAIEALRELAEVVPEGVFIDGLTFEVGRSVVVSGTAPSMSAVFQQLVPALKRSGRFHNVAVGSATKVRGGEQVAFQVAISLTEGRRPGP</sequence>
<dbReference type="SUPFAM" id="SSF53067">
    <property type="entry name" value="Actin-like ATPase domain"/>
    <property type="match status" value="1"/>
</dbReference>
<dbReference type="InterPro" id="IPR043129">
    <property type="entry name" value="ATPase_NBD"/>
</dbReference>
<dbReference type="InterPro" id="IPR007813">
    <property type="entry name" value="PilN"/>
</dbReference>
<dbReference type="EMBL" id="MFKF01000178">
    <property type="protein sequence ID" value="OGG51574.1"/>
    <property type="molecule type" value="Genomic_DNA"/>
</dbReference>
<evidence type="ECO:0008006" key="4">
    <source>
        <dbReference type="Google" id="ProtNLM"/>
    </source>
</evidence>
<proteinExistence type="predicted"/>
<dbReference type="PANTHER" id="PTHR32432">
    <property type="entry name" value="CELL DIVISION PROTEIN FTSA-RELATED"/>
    <property type="match status" value="1"/>
</dbReference>
<organism evidence="2 3">
    <name type="scientific">Handelsmanbacteria sp. (strain RIFCSPLOWO2_12_FULL_64_10)</name>
    <dbReference type="NCBI Taxonomy" id="1817868"/>
    <lineage>
        <taxon>Bacteria</taxon>
        <taxon>Candidatus Handelsmaniibacteriota</taxon>
    </lineage>
</organism>
<dbReference type="Pfam" id="PF05137">
    <property type="entry name" value="PilN"/>
    <property type="match status" value="1"/>
</dbReference>
<evidence type="ECO:0000313" key="3">
    <source>
        <dbReference type="Proteomes" id="UP000178606"/>
    </source>
</evidence>
<dbReference type="InterPro" id="IPR050696">
    <property type="entry name" value="FtsA/MreB"/>
</dbReference>
<reference evidence="2 3" key="1">
    <citation type="journal article" date="2016" name="Nat. Commun.">
        <title>Thousands of microbial genomes shed light on interconnected biogeochemical processes in an aquifer system.</title>
        <authorList>
            <person name="Anantharaman K."/>
            <person name="Brown C.T."/>
            <person name="Hug L.A."/>
            <person name="Sharon I."/>
            <person name="Castelle C.J."/>
            <person name="Probst A.J."/>
            <person name="Thomas B.C."/>
            <person name="Singh A."/>
            <person name="Wilkins M.J."/>
            <person name="Karaoz U."/>
            <person name="Brodie E.L."/>
            <person name="Williams K.H."/>
            <person name="Hubbard S.S."/>
            <person name="Banfield J.F."/>
        </authorList>
    </citation>
    <scope>NUCLEOTIDE SEQUENCE [LARGE SCALE GENOMIC DNA]</scope>
    <source>
        <strain evidence="3">RIFCSPLOWO2_12_FULL_64_10</strain>
    </source>
</reference>
<comment type="caution">
    <text evidence="2">The sequence shown here is derived from an EMBL/GenBank/DDBJ whole genome shotgun (WGS) entry which is preliminary data.</text>
</comment>
<accession>A0A1F6CQZ7</accession>
<keyword evidence="1" id="KW-0472">Membrane</keyword>
<keyword evidence="1" id="KW-0812">Transmembrane</keyword>
<keyword evidence="1" id="KW-1133">Transmembrane helix</keyword>
<dbReference type="Gene3D" id="3.30.420.40">
    <property type="match status" value="2"/>
</dbReference>
<gene>
    <name evidence="2" type="ORF">A3F84_06425</name>
</gene>
<dbReference type="Proteomes" id="UP000178606">
    <property type="component" value="Unassembled WGS sequence"/>
</dbReference>
<protein>
    <recommendedName>
        <fullName evidence="4">GspL periplasmic domain-containing protein</fullName>
    </recommendedName>
</protein>
<dbReference type="PANTHER" id="PTHR32432:SF3">
    <property type="entry name" value="ETHANOLAMINE UTILIZATION PROTEIN EUTJ"/>
    <property type="match status" value="1"/>
</dbReference>
<evidence type="ECO:0000313" key="2">
    <source>
        <dbReference type="EMBL" id="OGG51574.1"/>
    </source>
</evidence>